<dbReference type="AlphaFoldDB" id="A0A418MHW6"/>
<keyword evidence="3" id="KW-1185">Reference proteome</keyword>
<dbReference type="InterPro" id="IPR034660">
    <property type="entry name" value="DinB/YfiT-like"/>
</dbReference>
<sequence length="174" mass="19827">MIFSLDKAIELLERTPDVLNTMLLGLSADWTSANEGGDTWSPYDVIGHLIHGEQTDWLPRAEIILSESVDKTFRPFDRFAQFEDSKSKSLAQLLDEFADVRSRNLERLRAFNLTDSDLGKKGIHPVFGEVTLSQLLATWAVHDLNHIAQISRVMAKQYKNEVGPWIEYLRILKA</sequence>
<organism evidence="2 3">
    <name type="scientific">Fibrisoma montanum</name>
    <dbReference type="NCBI Taxonomy" id="2305895"/>
    <lineage>
        <taxon>Bacteria</taxon>
        <taxon>Pseudomonadati</taxon>
        <taxon>Bacteroidota</taxon>
        <taxon>Cytophagia</taxon>
        <taxon>Cytophagales</taxon>
        <taxon>Spirosomataceae</taxon>
        <taxon>Fibrisoma</taxon>
    </lineage>
</organism>
<dbReference type="Pfam" id="PF12867">
    <property type="entry name" value="DinB_2"/>
    <property type="match status" value="1"/>
</dbReference>
<accession>A0A418MHW6</accession>
<comment type="caution">
    <text evidence="2">The sequence shown here is derived from an EMBL/GenBank/DDBJ whole genome shotgun (WGS) entry which is preliminary data.</text>
</comment>
<dbReference type="Gene3D" id="1.20.120.450">
    <property type="entry name" value="dinb family like domain"/>
    <property type="match status" value="1"/>
</dbReference>
<dbReference type="Proteomes" id="UP000283523">
    <property type="component" value="Unassembled WGS sequence"/>
</dbReference>
<reference evidence="2 3" key="1">
    <citation type="submission" date="2018-08" db="EMBL/GenBank/DDBJ databases">
        <title>Fibrisoma montanum sp. nov., isolated from Danxia mountain soil.</title>
        <authorList>
            <person name="Huang Y."/>
        </authorList>
    </citation>
    <scope>NUCLEOTIDE SEQUENCE [LARGE SCALE GENOMIC DNA]</scope>
    <source>
        <strain evidence="2 3">HYT19</strain>
    </source>
</reference>
<evidence type="ECO:0000313" key="3">
    <source>
        <dbReference type="Proteomes" id="UP000283523"/>
    </source>
</evidence>
<dbReference type="OrthoDB" id="1434917at2"/>
<dbReference type="SUPFAM" id="SSF109854">
    <property type="entry name" value="DinB/YfiT-like putative metalloenzymes"/>
    <property type="match status" value="1"/>
</dbReference>
<protein>
    <submittedName>
        <fullName evidence="2">DinB family protein</fullName>
    </submittedName>
</protein>
<dbReference type="RefSeq" id="WP_119665868.1">
    <property type="nucleotide sequence ID" value="NZ_QXED01000001.1"/>
</dbReference>
<proteinExistence type="predicted"/>
<evidence type="ECO:0000313" key="2">
    <source>
        <dbReference type="EMBL" id="RIV27015.1"/>
    </source>
</evidence>
<dbReference type="InterPro" id="IPR024775">
    <property type="entry name" value="DinB-like"/>
</dbReference>
<evidence type="ECO:0000259" key="1">
    <source>
        <dbReference type="Pfam" id="PF12867"/>
    </source>
</evidence>
<gene>
    <name evidence="2" type="ORF">DYU11_01470</name>
</gene>
<name>A0A418MHW6_9BACT</name>
<feature type="domain" description="DinB-like" evidence="1">
    <location>
        <begin position="12"/>
        <end position="150"/>
    </location>
</feature>
<dbReference type="EMBL" id="QXED01000001">
    <property type="protein sequence ID" value="RIV27015.1"/>
    <property type="molecule type" value="Genomic_DNA"/>
</dbReference>